<protein>
    <submittedName>
        <fullName evidence="2">Uncharacterized protein</fullName>
    </submittedName>
</protein>
<gene>
    <name evidence="2" type="ORF">BG011_003474</name>
</gene>
<evidence type="ECO:0000313" key="2">
    <source>
        <dbReference type="EMBL" id="KAG0266036.1"/>
    </source>
</evidence>
<dbReference type="Proteomes" id="UP000726737">
    <property type="component" value="Unassembled WGS sequence"/>
</dbReference>
<name>A0A9P6QI19_9FUNG</name>
<proteinExistence type="predicted"/>
<sequence length="219" mass="24140">MTDAFLSLPNLATPSAHGYHGAVNYPVSVAAMDKFKPIRSDTIPLKTFTYHETPVVERPRAAAPHPSSLKLSAKKRDTANMTKDMSSLSPSSSPPEPMTAKSTNQGDSDASPLLPLPRHLATRETRSNTDYLRMMAAELRMIRSRKLVSPLKPRGYLPRRKDPFRNVKSSLCVCVKVPREEDDHPLNDIMVGSWSSVSSTDSFLSTSSAGYQTANEGYF</sequence>
<feature type="region of interest" description="Disordered" evidence="1">
    <location>
        <begin position="56"/>
        <end position="127"/>
    </location>
</feature>
<evidence type="ECO:0000313" key="3">
    <source>
        <dbReference type="Proteomes" id="UP000726737"/>
    </source>
</evidence>
<comment type="caution">
    <text evidence="2">The sequence shown here is derived from an EMBL/GenBank/DDBJ whole genome shotgun (WGS) entry which is preliminary data.</text>
</comment>
<keyword evidence="3" id="KW-1185">Reference proteome</keyword>
<accession>A0A9P6QI19</accession>
<dbReference type="EMBL" id="JAAAJA010000023">
    <property type="protein sequence ID" value="KAG0266036.1"/>
    <property type="molecule type" value="Genomic_DNA"/>
</dbReference>
<evidence type="ECO:0000256" key="1">
    <source>
        <dbReference type="SAM" id="MobiDB-lite"/>
    </source>
</evidence>
<reference evidence="2" key="1">
    <citation type="journal article" date="2020" name="Fungal Divers.">
        <title>Resolving the Mortierellaceae phylogeny through synthesis of multi-gene phylogenetics and phylogenomics.</title>
        <authorList>
            <person name="Vandepol N."/>
            <person name="Liber J."/>
            <person name="Desiro A."/>
            <person name="Na H."/>
            <person name="Kennedy M."/>
            <person name="Barry K."/>
            <person name="Grigoriev I.V."/>
            <person name="Miller A.N."/>
            <person name="O'Donnell K."/>
            <person name="Stajich J.E."/>
            <person name="Bonito G."/>
        </authorList>
    </citation>
    <scope>NUCLEOTIDE SEQUENCE</scope>
    <source>
        <strain evidence="2">KOD948</strain>
    </source>
</reference>
<organism evidence="2 3">
    <name type="scientific">Mortierella polycephala</name>
    <dbReference type="NCBI Taxonomy" id="41804"/>
    <lineage>
        <taxon>Eukaryota</taxon>
        <taxon>Fungi</taxon>
        <taxon>Fungi incertae sedis</taxon>
        <taxon>Mucoromycota</taxon>
        <taxon>Mortierellomycotina</taxon>
        <taxon>Mortierellomycetes</taxon>
        <taxon>Mortierellales</taxon>
        <taxon>Mortierellaceae</taxon>
        <taxon>Mortierella</taxon>
    </lineage>
</organism>
<dbReference type="OrthoDB" id="5573882at2759"/>
<dbReference type="AlphaFoldDB" id="A0A9P6QI19"/>